<dbReference type="AlphaFoldDB" id="A0A1H0J667"/>
<dbReference type="RefSeq" id="WP_245723956.1">
    <property type="nucleotide sequence ID" value="NZ_FNGY01000014.1"/>
</dbReference>
<proteinExistence type="predicted"/>
<name>A0A1H0J667_9SPHI</name>
<dbReference type="PANTHER" id="PTHR30441">
    <property type="entry name" value="DUF748 DOMAIN-CONTAINING PROTEIN"/>
    <property type="match status" value="1"/>
</dbReference>
<gene>
    <name evidence="3" type="ORF">SAMN05421820_11492</name>
</gene>
<dbReference type="InterPro" id="IPR007844">
    <property type="entry name" value="AsmA"/>
</dbReference>
<dbReference type="EMBL" id="FNGY01000014">
    <property type="protein sequence ID" value="SDO39207.1"/>
    <property type="molecule type" value="Genomic_DNA"/>
</dbReference>
<feature type="domain" description="AsmA" evidence="2">
    <location>
        <begin position="7"/>
        <end position="245"/>
    </location>
</feature>
<sequence length="814" mass="90548">MEKLPRWSKITLKIFGGLVALVLIVFVAIGLYVNANKKTLLETITKQLNKNLNGTLTIGNMEPTFFKGFPGVSISLKNVVMKDSLWKTHQHTLLDAKDFDVAVNTMALLTGTIEIKKIEISNAKIYVFTDSNGYSNTAIFRKKDKKKKPETEEESSDARLKKFSLKEVSFVVDNKKGHKLFQFDVAMLNGEMDYSFSGWEARLKLKTMARSLAFNTRRGSFIKDKMLEGPFKINYNENTGIIDVAENQLNIGKDPFLIGAKFDTSKENTDFSINIKAPGILWRDAAALLAPNISAKLNMFDLKTPIDVTCTLAGNMGPGGDPAINVTALVKDNVLTTPGAVIDSCNFKGVFTNNYLNGQGFTDANSAIKLYQFKGSYSEMPFSIDTMFIHNLDKPIATGVFKSKFEISKLNKAIGEETLHFTKGTANVRLAYKADIVDFKLSKPIVTGLVDISNADVSYVPRKLNFTNTAISLNFTSSDLFIKNIRLQSGKSVILMDGTIRNFLNLYYTAPEKILLNWQIKSPELHLGEFLGFLGSRKPAKKAKRHAKHSNFSEDMNELFEKSKVDMHLRVAKVYYNKFVATDATADLFLSEAGIGLKNVSVKHGGGSLKVDGNVSQKGNLNHFSINTTLSNVDIKNFFYSFDNFGMTSLTSKNLKGFLYSKTKIAGTITDQGKLVTNSLNGKVVFDVKKGALLRFDPIKNVGKFAFPFRDLDNVTFENLNGNFDIRGPRITINPMQINSSILNMDVAGVYSMSKGTNIALDVPLRNPKKDDDLTDKREIQSRRMNGIVLHLLATDGEDGKIKIKLNRNRNKGK</sequence>
<evidence type="ECO:0000313" key="4">
    <source>
        <dbReference type="Proteomes" id="UP000183200"/>
    </source>
</evidence>
<dbReference type="GO" id="GO:0090313">
    <property type="term" value="P:regulation of protein targeting to membrane"/>
    <property type="evidence" value="ECO:0007669"/>
    <property type="project" value="TreeGrafter"/>
</dbReference>
<dbReference type="InterPro" id="IPR052894">
    <property type="entry name" value="AsmA-related"/>
</dbReference>
<evidence type="ECO:0000313" key="3">
    <source>
        <dbReference type="EMBL" id="SDO39207.1"/>
    </source>
</evidence>
<keyword evidence="1" id="KW-0472">Membrane</keyword>
<dbReference type="STRING" id="430522.BFS30_20255"/>
<evidence type="ECO:0000259" key="2">
    <source>
        <dbReference type="Pfam" id="PF05170"/>
    </source>
</evidence>
<evidence type="ECO:0000256" key="1">
    <source>
        <dbReference type="SAM" id="Phobius"/>
    </source>
</evidence>
<protein>
    <submittedName>
        <fullName evidence="3">AsmA family protein</fullName>
    </submittedName>
</protein>
<feature type="transmembrane region" description="Helical" evidence="1">
    <location>
        <begin position="12"/>
        <end position="33"/>
    </location>
</feature>
<keyword evidence="1" id="KW-1133">Transmembrane helix</keyword>
<dbReference type="GO" id="GO:0005886">
    <property type="term" value="C:plasma membrane"/>
    <property type="evidence" value="ECO:0007669"/>
    <property type="project" value="TreeGrafter"/>
</dbReference>
<dbReference type="Proteomes" id="UP000183200">
    <property type="component" value="Unassembled WGS sequence"/>
</dbReference>
<dbReference type="Pfam" id="PF05170">
    <property type="entry name" value="AsmA"/>
    <property type="match status" value="1"/>
</dbReference>
<keyword evidence="1" id="KW-0812">Transmembrane</keyword>
<dbReference type="PANTHER" id="PTHR30441:SF8">
    <property type="entry name" value="DUF748 DOMAIN-CONTAINING PROTEIN"/>
    <property type="match status" value="1"/>
</dbReference>
<organism evidence="3 4">
    <name type="scientific">Pedobacter steynii</name>
    <dbReference type="NCBI Taxonomy" id="430522"/>
    <lineage>
        <taxon>Bacteria</taxon>
        <taxon>Pseudomonadati</taxon>
        <taxon>Bacteroidota</taxon>
        <taxon>Sphingobacteriia</taxon>
        <taxon>Sphingobacteriales</taxon>
        <taxon>Sphingobacteriaceae</taxon>
        <taxon>Pedobacter</taxon>
    </lineage>
</organism>
<reference evidence="4" key="1">
    <citation type="submission" date="2016-10" db="EMBL/GenBank/DDBJ databases">
        <authorList>
            <person name="Varghese N."/>
            <person name="Submissions S."/>
        </authorList>
    </citation>
    <scope>NUCLEOTIDE SEQUENCE [LARGE SCALE GENOMIC DNA]</scope>
    <source>
        <strain evidence="4">DSM 19110</strain>
    </source>
</reference>
<keyword evidence="4" id="KW-1185">Reference proteome</keyword>
<accession>A0A1H0J667</accession>